<evidence type="ECO:0000313" key="4">
    <source>
        <dbReference type="Proteomes" id="UP001154078"/>
    </source>
</evidence>
<dbReference type="OrthoDB" id="6608798at2759"/>
<dbReference type="InterPro" id="IPR025398">
    <property type="entry name" value="DUF4371"/>
</dbReference>
<reference evidence="3" key="1">
    <citation type="submission" date="2021-12" db="EMBL/GenBank/DDBJ databases">
        <authorList>
            <person name="King R."/>
        </authorList>
    </citation>
    <scope>NUCLEOTIDE SEQUENCE</scope>
</reference>
<dbReference type="PANTHER" id="PTHR45749">
    <property type="match status" value="1"/>
</dbReference>
<dbReference type="PANTHER" id="PTHR45749:SF21">
    <property type="entry name" value="DUF4371 DOMAIN-CONTAINING PROTEIN"/>
    <property type="match status" value="1"/>
</dbReference>
<feature type="compositionally biased region" description="Polar residues" evidence="1">
    <location>
        <begin position="27"/>
        <end position="41"/>
    </location>
</feature>
<proteinExistence type="predicted"/>
<feature type="domain" description="DUF4371" evidence="2">
    <location>
        <begin position="131"/>
        <end position="257"/>
    </location>
</feature>
<dbReference type="AlphaFoldDB" id="A0A9P0BGF7"/>
<accession>A0A9P0BGF7</accession>
<keyword evidence="4" id="KW-1185">Reference proteome</keyword>
<evidence type="ECO:0000259" key="2">
    <source>
        <dbReference type="Pfam" id="PF14291"/>
    </source>
</evidence>
<name>A0A9P0BGF7_BRAAE</name>
<organism evidence="3 4">
    <name type="scientific">Brassicogethes aeneus</name>
    <name type="common">Rape pollen beetle</name>
    <name type="synonym">Meligethes aeneus</name>
    <dbReference type="NCBI Taxonomy" id="1431903"/>
    <lineage>
        <taxon>Eukaryota</taxon>
        <taxon>Metazoa</taxon>
        <taxon>Ecdysozoa</taxon>
        <taxon>Arthropoda</taxon>
        <taxon>Hexapoda</taxon>
        <taxon>Insecta</taxon>
        <taxon>Pterygota</taxon>
        <taxon>Neoptera</taxon>
        <taxon>Endopterygota</taxon>
        <taxon>Coleoptera</taxon>
        <taxon>Polyphaga</taxon>
        <taxon>Cucujiformia</taxon>
        <taxon>Nitidulidae</taxon>
        <taxon>Meligethinae</taxon>
        <taxon>Brassicogethes</taxon>
    </lineage>
</organism>
<dbReference type="Proteomes" id="UP001154078">
    <property type="component" value="Chromosome 8"/>
</dbReference>
<gene>
    <name evidence="3" type="ORF">MELIAE_LOCUS12009</name>
</gene>
<feature type="region of interest" description="Disordered" evidence="1">
    <location>
        <begin position="1"/>
        <end position="57"/>
    </location>
</feature>
<dbReference type="Pfam" id="PF14291">
    <property type="entry name" value="DUF4371"/>
    <property type="match status" value="1"/>
</dbReference>
<dbReference type="EMBL" id="OV121139">
    <property type="protein sequence ID" value="CAH0563002.1"/>
    <property type="molecule type" value="Genomic_DNA"/>
</dbReference>
<evidence type="ECO:0000256" key="1">
    <source>
        <dbReference type="SAM" id="MobiDB-lite"/>
    </source>
</evidence>
<evidence type="ECO:0000313" key="3">
    <source>
        <dbReference type="EMBL" id="CAH0563002.1"/>
    </source>
</evidence>
<feature type="compositionally biased region" description="Basic and acidic residues" evidence="1">
    <location>
        <begin position="14"/>
        <end position="25"/>
    </location>
</feature>
<sequence>MDKNKKRQSSISDCFKDPKQRKVVSENEPSCSTGSSNNITTEKGDESVQHSKPSQPDVQTFTESLESHNNDISNFINRRLRQDEISEALNNIWKPPLNYKFPITTYGQKHLKFQHSWAILRYRCLGDGNLKQCLEEPGKRNKYISPTSQNVIIQCCNNIILRKIVTKVNKSRCFTLLADETSDISGVEQVSICVRYFDVDEHVFREDFLQFVPAKELTGEGIAKTLIENLQEFGVKTKYLRGQGYDGAASMSGKYNGVQAHIKKLHPLAHYVHCSAHNLNLAVSKSYRDSSNKELHWHCWKVA</sequence>
<protein>
    <recommendedName>
        <fullName evidence="2">DUF4371 domain-containing protein</fullName>
    </recommendedName>
</protein>